<reference evidence="4" key="1">
    <citation type="submission" date="2025-08" db="UniProtKB">
        <authorList>
            <consortium name="RefSeq"/>
        </authorList>
    </citation>
    <scope>IDENTIFICATION</scope>
    <source>
        <tissue evidence="4">Testes</tissue>
    </source>
</reference>
<proteinExistence type="predicted"/>
<feature type="region of interest" description="Disordered" evidence="1">
    <location>
        <begin position="500"/>
        <end position="520"/>
    </location>
</feature>
<dbReference type="PROSITE" id="PS50006">
    <property type="entry name" value="FHA_DOMAIN"/>
    <property type="match status" value="1"/>
</dbReference>
<feature type="compositionally biased region" description="Polar residues" evidence="1">
    <location>
        <begin position="911"/>
        <end position="925"/>
    </location>
</feature>
<dbReference type="InterPro" id="IPR051176">
    <property type="entry name" value="Cent_Immune-Sig_Mod"/>
</dbReference>
<feature type="compositionally biased region" description="Low complexity" evidence="1">
    <location>
        <begin position="405"/>
        <end position="416"/>
    </location>
</feature>
<dbReference type="PANTHER" id="PTHR15715">
    <property type="entry name" value="CENTROSOMAL PROTEIN OF 170 KDA"/>
    <property type="match status" value="1"/>
</dbReference>
<evidence type="ECO:0000256" key="1">
    <source>
        <dbReference type="SAM" id="MobiDB-lite"/>
    </source>
</evidence>
<feature type="compositionally biased region" description="Basic and acidic residues" evidence="1">
    <location>
        <begin position="864"/>
        <end position="873"/>
    </location>
</feature>
<feature type="compositionally biased region" description="Basic residues" evidence="1">
    <location>
        <begin position="560"/>
        <end position="569"/>
    </location>
</feature>
<evidence type="ECO:0000313" key="3">
    <source>
        <dbReference type="Proteomes" id="UP000694865"/>
    </source>
</evidence>
<evidence type="ECO:0000259" key="2">
    <source>
        <dbReference type="PROSITE" id="PS50006"/>
    </source>
</evidence>
<name>A0ABM0MCR0_SACKO</name>
<feature type="region of interest" description="Disordered" evidence="1">
    <location>
        <begin position="124"/>
        <end position="156"/>
    </location>
</feature>
<dbReference type="PANTHER" id="PTHR15715:SF47">
    <property type="entry name" value="FHA DOMAIN-CONTAINING PROTEIN"/>
    <property type="match status" value="1"/>
</dbReference>
<feature type="compositionally biased region" description="Basic and acidic residues" evidence="1">
    <location>
        <begin position="539"/>
        <end position="557"/>
    </location>
</feature>
<feature type="compositionally biased region" description="Polar residues" evidence="1">
    <location>
        <begin position="140"/>
        <end position="149"/>
    </location>
</feature>
<organism evidence="3 4">
    <name type="scientific">Saccoglossus kowalevskii</name>
    <name type="common">Acorn worm</name>
    <dbReference type="NCBI Taxonomy" id="10224"/>
    <lineage>
        <taxon>Eukaryota</taxon>
        <taxon>Metazoa</taxon>
        <taxon>Hemichordata</taxon>
        <taxon>Enteropneusta</taxon>
        <taxon>Harrimaniidae</taxon>
        <taxon>Saccoglossus</taxon>
    </lineage>
</organism>
<feature type="region of interest" description="Disordered" evidence="1">
    <location>
        <begin position="370"/>
        <end position="455"/>
    </location>
</feature>
<feature type="region of interest" description="Disordered" evidence="1">
    <location>
        <begin position="188"/>
        <end position="219"/>
    </location>
</feature>
<feature type="domain" description="FHA" evidence="2">
    <location>
        <begin position="20"/>
        <end position="70"/>
    </location>
</feature>
<feature type="compositionally biased region" description="Basic and acidic residues" evidence="1">
    <location>
        <begin position="737"/>
        <end position="761"/>
    </location>
</feature>
<feature type="compositionally biased region" description="Basic and acidic residues" evidence="1">
    <location>
        <begin position="206"/>
        <end position="219"/>
    </location>
</feature>
<feature type="compositionally biased region" description="Polar residues" evidence="1">
    <location>
        <begin position="712"/>
        <end position="731"/>
    </location>
</feature>
<dbReference type="InterPro" id="IPR008984">
    <property type="entry name" value="SMAD_FHA_dom_sf"/>
</dbReference>
<dbReference type="InterPro" id="IPR000253">
    <property type="entry name" value="FHA_dom"/>
</dbReference>
<dbReference type="RefSeq" id="XP_006817801.1">
    <property type="nucleotide sequence ID" value="XM_006817738.1"/>
</dbReference>
<protein>
    <submittedName>
        <fullName evidence="4">Centrosomal protein of 170 kDa-like</fullName>
    </submittedName>
</protein>
<feature type="compositionally biased region" description="Polar residues" evidence="1">
    <location>
        <begin position="790"/>
        <end position="805"/>
    </location>
</feature>
<feature type="compositionally biased region" description="Low complexity" evidence="1">
    <location>
        <begin position="964"/>
        <end position="974"/>
    </location>
</feature>
<dbReference type="SMART" id="SM00240">
    <property type="entry name" value="FHA"/>
    <property type="match status" value="1"/>
</dbReference>
<feature type="compositionally biased region" description="Polar residues" evidence="1">
    <location>
        <begin position="392"/>
        <end position="404"/>
    </location>
</feature>
<keyword evidence="3" id="KW-1185">Reference proteome</keyword>
<feature type="compositionally biased region" description="Basic residues" evidence="1">
    <location>
        <begin position="417"/>
        <end position="429"/>
    </location>
</feature>
<dbReference type="SUPFAM" id="SSF49879">
    <property type="entry name" value="SMAD/FHA domain"/>
    <property type="match status" value="1"/>
</dbReference>
<dbReference type="Pfam" id="PF00498">
    <property type="entry name" value="FHA"/>
    <property type="match status" value="1"/>
</dbReference>
<gene>
    <name evidence="4" type="primary">LOC100374628</name>
</gene>
<feature type="compositionally biased region" description="Basic residues" evidence="1">
    <location>
        <begin position="874"/>
        <end position="886"/>
    </location>
</feature>
<dbReference type="Proteomes" id="UP000694865">
    <property type="component" value="Unplaced"/>
</dbReference>
<sequence>MAWCLVSSAGTSQYLQPSMMFIGREDCEIILQSHSIDKRHAVINFDQFDNVYTLKDVGSLNGTFVNESRIPEQTYVTLQGGDTIRFGYDPHVYRFEKAGRVDFTDLSPVNDKNMDNMGYTEQETIENTEKERNSVKLLQKSRNSPSNGIESDGIKESGITKKSHLKKLLTPGYHGSPLYGQPAWWGEEKEDQGAQEVPAQKIPNGKNEKSVEMKSLDNNEKIYHRTSTDLKPAEPKQDELDESQINIVTTGEKHASFTIEFNEKDATPKLGLQDSLSKFIPSKVREKIDENGRIMEEKRILRKIEEHLDMKPERLPTGRNSAGMRHERAEKYRQRKIQTTDMLTGDVLQSDSDLDNVMESDELVDRIFTENRSSRPKSSTGSILEHVEMNETVATQQYRSYKTNSLSRSKSMPSSKTKPRVHRKMPHHPQFKEQDEDNISETGTYTIQGDRKSKEELEARKKIDVVFGIHKANMKENTRNSGLERKPENITETVVNTHKAVSPNTSPDWGTQWSGHNGKETQMTEKIEEKTRQHAVEISKVVDKKSDEEKSPSKESLKLLQRKRSRGRMLPRTPSGDSPTVSQRSTTPSDYSQYSNASDKDREDLSIVSDIVSPTSTAVNKPKLDSDAISIDTNILLQDTETVMATIQNKYVRHYDECPSLDASFAESSFDDYSMASSEMDIESDFDTSSNVSLVDGDSCTSKPKTPRNIMEGSNSRTLTKHGAQSTRTSKTTATPRRRETTRKPGDSTRKPPSESSRKPSDSSSSAVWNRLSKPNRHKMKDGSVVSDCLSDSTKTISHRNSSDTLSKKSRTSPTIQPRQTRTTALRKSRFGDKDRDSGSELTDHSARSSPEKRLNSSTTSVQRKRETYSNKDRPHRGPPRTTHRTKLGETDWKSETSLGGVIVKKAMENRASSSQNLANTTKTSSVDKLRFGSGPSAFKPVTSKEESTYQQKKGSSWRRYESSDAYSVSDSESTQTTVYDRHSNSVSEPEDNYDDIRRMKGRFDGKHAAEIAKISSTLADDLSKMAKGATINPIDASASRDNLLFYYVSLLDDMFTDDITTTPSSISGRSTVSASTTASSPDNRKKESSVSRSTSFTMGTAKKRPESLNLNDKYGLESSLPKRKQWQMEPFDNLVLSSIHQLSIKLKKSAQRVSCKVE</sequence>
<feature type="compositionally biased region" description="Basic and acidic residues" evidence="1">
    <location>
        <begin position="830"/>
        <end position="855"/>
    </location>
</feature>
<feature type="region of interest" description="Disordered" evidence="1">
    <location>
        <begin position="687"/>
        <end position="894"/>
    </location>
</feature>
<feature type="compositionally biased region" description="Polar residues" evidence="1">
    <location>
        <begin position="812"/>
        <end position="826"/>
    </location>
</feature>
<feature type="compositionally biased region" description="Polar residues" evidence="1">
    <location>
        <begin position="575"/>
        <end position="597"/>
    </location>
</feature>
<feature type="region of interest" description="Disordered" evidence="1">
    <location>
        <begin position="539"/>
        <end position="606"/>
    </location>
</feature>
<feature type="region of interest" description="Disordered" evidence="1">
    <location>
        <begin position="1064"/>
        <end position="1103"/>
    </location>
</feature>
<dbReference type="CDD" id="cd22704">
    <property type="entry name" value="FHA_Cep170"/>
    <property type="match status" value="1"/>
</dbReference>
<feature type="compositionally biased region" description="Polar residues" evidence="1">
    <location>
        <begin position="687"/>
        <end position="704"/>
    </location>
</feature>
<dbReference type="Gene3D" id="2.60.200.20">
    <property type="match status" value="1"/>
</dbReference>
<evidence type="ECO:0000313" key="4">
    <source>
        <dbReference type="RefSeq" id="XP_006817801.1"/>
    </source>
</evidence>
<accession>A0ABM0MCR0</accession>
<dbReference type="GeneID" id="100374628"/>
<feature type="compositionally biased region" description="Low complexity" evidence="1">
    <location>
        <begin position="1064"/>
        <end position="1081"/>
    </location>
</feature>
<feature type="compositionally biased region" description="Polar residues" evidence="1">
    <location>
        <begin position="502"/>
        <end position="515"/>
    </location>
</feature>
<feature type="region of interest" description="Disordered" evidence="1">
    <location>
        <begin position="911"/>
        <end position="994"/>
    </location>
</feature>